<dbReference type="RefSeq" id="WP_122192076.1">
    <property type="nucleotide sequence ID" value="NZ_RFFH01000031.1"/>
</dbReference>
<dbReference type="InterPro" id="IPR009061">
    <property type="entry name" value="DNA-bd_dom_put_sf"/>
</dbReference>
<evidence type="ECO:0000313" key="2">
    <source>
        <dbReference type="EMBL" id="RMI27775.1"/>
    </source>
</evidence>
<gene>
    <name evidence="2" type="ORF">EBN03_32885</name>
</gene>
<dbReference type="Gene3D" id="1.10.1660.10">
    <property type="match status" value="1"/>
</dbReference>
<dbReference type="AlphaFoldDB" id="A0A3M2KWA4"/>
<evidence type="ECO:0000259" key="1">
    <source>
        <dbReference type="PROSITE" id="PS50937"/>
    </source>
</evidence>
<feature type="domain" description="HTH merR-type" evidence="1">
    <location>
        <begin position="10"/>
        <end position="79"/>
    </location>
</feature>
<dbReference type="Pfam" id="PF13411">
    <property type="entry name" value="MerR_1"/>
    <property type="match status" value="1"/>
</dbReference>
<dbReference type="SUPFAM" id="SSF46955">
    <property type="entry name" value="Putative DNA-binding domain"/>
    <property type="match status" value="1"/>
</dbReference>
<keyword evidence="3" id="KW-1185">Reference proteome</keyword>
<sequence>MTTGPDAAVGYPVRAVADRLGVPVATLRSWNQRYRLGPGDHEPGRHRLYTAADIAVLERVVALVRAGASPASAVAAVRVPVPEPGDHSALLAAAFALDGARTAELLRSYLDRHGVVGFWDELCRPAFADIVDAQRQGGCVDVEHLLSWCVTAALQAIPLPRAESAIVLACTGGESHALPLAALHAALAERDRAATMLGANVPTEALVDATARIAAPTVVLWSQQESTALASAVAACVAAGARVFVAGPGWASVRLPGDVETLTGLTEALTALA</sequence>
<dbReference type="Gene3D" id="1.10.1240.10">
    <property type="entry name" value="Methionine synthase domain"/>
    <property type="match status" value="1"/>
</dbReference>
<organism evidence="2 3">
    <name type="scientific">Nocardia stercoris</name>
    <dbReference type="NCBI Taxonomy" id="2483361"/>
    <lineage>
        <taxon>Bacteria</taxon>
        <taxon>Bacillati</taxon>
        <taxon>Actinomycetota</taxon>
        <taxon>Actinomycetes</taxon>
        <taxon>Mycobacteriales</taxon>
        <taxon>Nocardiaceae</taxon>
        <taxon>Nocardia</taxon>
    </lineage>
</organism>
<dbReference type="Gene3D" id="3.40.50.280">
    <property type="entry name" value="Cobalamin-binding domain"/>
    <property type="match status" value="1"/>
</dbReference>
<dbReference type="InterPro" id="IPR000551">
    <property type="entry name" value="MerR-type_HTH_dom"/>
</dbReference>
<dbReference type="Proteomes" id="UP000279275">
    <property type="component" value="Unassembled WGS sequence"/>
</dbReference>
<dbReference type="PROSITE" id="PS50937">
    <property type="entry name" value="HTH_MERR_2"/>
    <property type="match status" value="1"/>
</dbReference>
<dbReference type="GO" id="GO:0003677">
    <property type="term" value="F:DNA binding"/>
    <property type="evidence" value="ECO:0007669"/>
    <property type="project" value="InterPro"/>
</dbReference>
<comment type="caution">
    <text evidence="2">The sequence shown here is derived from an EMBL/GenBank/DDBJ whole genome shotgun (WGS) entry which is preliminary data.</text>
</comment>
<dbReference type="OrthoDB" id="9800334at2"/>
<dbReference type="EMBL" id="RFFH01000031">
    <property type="protein sequence ID" value="RMI27775.1"/>
    <property type="molecule type" value="Genomic_DNA"/>
</dbReference>
<dbReference type="GO" id="GO:0006355">
    <property type="term" value="P:regulation of DNA-templated transcription"/>
    <property type="evidence" value="ECO:0007669"/>
    <property type="project" value="InterPro"/>
</dbReference>
<evidence type="ECO:0000313" key="3">
    <source>
        <dbReference type="Proteomes" id="UP000279275"/>
    </source>
</evidence>
<proteinExistence type="predicted"/>
<protein>
    <submittedName>
        <fullName evidence="2">MerR family transcriptional regulator</fullName>
    </submittedName>
</protein>
<dbReference type="InterPro" id="IPR036594">
    <property type="entry name" value="Meth_synthase_dom"/>
</dbReference>
<dbReference type="SMART" id="SM00422">
    <property type="entry name" value="HTH_MERR"/>
    <property type="match status" value="1"/>
</dbReference>
<name>A0A3M2KWA4_9NOCA</name>
<accession>A0A3M2KWA4</accession>
<reference evidence="2 3" key="1">
    <citation type="submission" date="2018-10" db="EMBL/GenBank/DDBJ databases">
        <title>Isolation from cow dung.</title>
        <authorList>
            <person name="Ling L."/>
        </authorList>
    </citation>
    <scope>NUCLEOTIDE SEQUENCE [LARGE SCALE GENOMIC DNA]</scope>
    <source>
        <strain evidence="2 3">NEAU-LL90</strain>
    </source>
</reference>